<name>B6TW50_MAIZE</name>
<accession>B6TW50</accession>
<feature type="region of interest" description="Disordered" evidence="1">
    <location>
        <begin position="1"/>
        <end position="25"/>
    </location>
</feature>
<proteinExistence type="evidence at transcript level"/>
<dbReference type="EMBL" id="EU969215">
    <property type="protein sequence ID" value="ACG41333.1"/>
    <property type="molecule type" value="mRNA"/>
</dbReference>
<evidence type="ECO:0000256" key="1">
    <source>
        <dbReference type="SAM" id="MobiDB-lite"/>
    </source>
</evidence>
<protein>
    <submittedName>
        <fullName evidence="2">Uncharacterized protein</fullName>
    </submittedName>
</protein>
<reference evidence="2" key="1">
    <citation type="journal article" date="2009" name="Plant Mol. Biol.">
        <title>Insights into corn genes derived from large-scale cDNA sequencing.</title>
        <authorList>
            <person name="Alexandrov N.N."/>
            <person name="Brover V.V."/>
            <person name="Freidin S."/>
            <person name="Troukhan M.E."/>
            <person name="Tatarinova T.V."/>
            <person name="Zhang H."/>
            <person name="Swaller T.J."/>
            <person name="Lu Y.P."/>
            <person name="Bouck J."/>
            <person name="Flavell R.B."/>
            <person name="Feldmann K.A."/>
        </authorList>
    </citation>
    <scope>NUCLEOTIDE SEQUENCE</scope>
</reference>
<evidence type="ECO:0000313" key="2">
    <source>
        <dbReference type="EMBL" id="ACG41333.1"/>
    </source>
</evidence>
<organism evidence="2">
    <name type="scientific">Zea mays</name>
    <name type="common">Maize</name>
    <dbReference type="NCBI Taxonomy" id="4577"/>
    <lineage>
        <taxon>Eukaryota</taxon>
        <taxon>Viridiplantae</taxon>
        <taxon>Streptophyta</taxon>
        <taxon>Embryophyta</taxon>
        <taxon>Tracheophyta</taxon>
        <taxon>Spermatophyta</taxon>
        <taxon>Magnoliopsida</taxon>
        <taxon>Liliopsida</taxon>
        <taxon>Poales</taxon>
        <taxon>Poaceae</taxon>
        <taxon>PACMAD clade</taxon>
        <taxon>Panicoideae</taxon>
        <taxon>Andropogonodae</taxon>
        <taxon>Andropogoneae</taxon>
        <taxon>Tripsacinae</taxon>
        <taxon>Zea</taxon>
    </lineage>
</organism>
<dbReference type="AlphaFoldDB" id="B6TW50"/>
<sequence length="81" mass="8975">MCSSGPALRPYVLPTASSASSERRALPRSTIAPRWRLRASIVHCGDVALWLRRHPLNPLGGGRRTHRCRLLLVHSSIVNRG</sequence>